<dbReference type="STRING" id="413882.AAW51_3919"/>
<gene>
    <name evidence="4" type="ORF">AAW51_3919</name>
</gene>
<dbReference type="Gene3D" id="2.30.30.240">
    <property type="entry name" value="PRC-barrel domain"/>
    <property type="match status" value="1"/>
</dbReference>
<dbReference type="EMBL" id="CP011371">
    <property type="protein sequence ID" value="AKJ30610.1"/>
    <property type="molecule type" value="Genomic_DNA"/>
</dbReference>
<feature type="region of interest" description="Disordered" evidence="1">
    <location>
        <begin position="26"/>
        <end position="50"/>
    </location>
</feature>
<evidence type="ECO:0000256" key="1">
    <source>
        <dbReference type="SAM" id="MobiDB-lite"/>
    </source>
</evidence>
<organism evidence="4 5">
    <name type="scientific">Caldimonas brevitalea</name>
    <dbReference type="NCBI Taxonomy" id="413882"/>
    <lineage>
        <taxon>Bacteria</taxon>
        <taxon>Pseudomonadati</taxon>
        <taxon>Pseudomonadota</taxon>
        <taxon>Betaproteobacteria</taxon>
        <taxon>Burkholderiales</taxon>
        <taxon>Sphaerotilaceae</taxon>
        <taxon>Caldimonas</taxon>
    </lineage>
</organism>
<dbReference type="RefSeq" id="WP_047195944.1">
    <property type="nucleotide sequence ID" value="NZ_CP011371.1"/>
</dbReference>
<feature type="compositionally biased region" description="Polar residues" evidence="1">
    <location>
        <begin position="157"/>
        <end position="169"/>
    </location>
</feature>
<reference evidence="4 5" key="1">
    <citation type="submission" date="2015-05" db="EMBL/GenBank/DDBJ databases">
        <authorList>
            <person name="Tang B."/>
            <person name="Yu Y."/>
        </authorList>
    </citation>
    <scope>NUCLEOTIDE SEQUENCE [LARGE SCALE GENOMIC DNA]</scope>
    <source>
        <strain evidence="4 5">DSM 7029</strain>
    </source>
</reference>
<proteinExistence type="predicted"/>
<dbReference type="InterPro" id="IPR011033">
    <property type="entry name" value="PRC_barrel-like_sf"/>
</dbReference>
<dbReference type="Pfam" id="PF05239">
    <property type="entry name" value="PRC"/>
    <property type="match status" value="1"/>
</dbReference>
<accession>A0A0G3BVQ4</accession>
<dbReference type="PANTHER" id="PTHR36505:SF1">
    <property type="entry name" value="BLR1072 PROTEIN"/>
    <property type="match status" value="1"/>
</dbReference>
<sequence length="169" mass="18627">MSLRYLLLWMTAMAIALGSQRLSAQTAPAQQGTSSSQKEASPPGGGRTTYQAMRANDRWERTHRVSQIIGTQMHDKMGDKIGEVEDVVLGPDGALAYVIVSSGGVLGAGERMRAVPWQNVQVDGEGRLRVDIAKDRVENAPSFAPNNWPSLHDERWSQQNRQFYSSEAK</sequence>
<dbReference type="Proteomes" id="UP000035352">
    <property type="component" value="Chromosome"/>
</dbReference>
<dbReference type="AlphaFoldDB" id="A0A0G3BVQ4"/>
<feature type="chain" id="PRO_5002552134" description="PRC-barrel domain-containing protein" evidence="2">
    <location>
        <begin position="25"/>
        <end position="169"/>
    </location>
</feature>
<feature type="compositionally biased region" description="Polar residues" evidence="1">
    <location>
        <begin position="26"/>
        <end position="39"/>
    </location>
</feature>
<feature type="region of interest" description="Disordered" evidence="1">
    <location>
        <begin position="140"/>
        <end position="169"/>
    </location>
</feature>
<dbReference type="KEGG" id="pbh:AAW51_3919"/>
<protein>
    <recommendedName>
        <fullName evidence="3">PRC-barrel domain-containing protein</fullName>
    </recommendedName>
</protein>
<keyword evidence="5" id="KW-1185">Reference proteome</keyword>
<name>A0A0G3BVQ4_9BURK</name>
<evidence type="ECO:0000256" key="2">
    <source>
        <dbReference type="SAM" id="SignalP"/>
    </source>
</evidence>
<evidence type="ECO:0000259" key="3">
    <source>
        <dbReference type="Pfam" id="PF05239"/>
    </source>
</evidence>
<dbReference type="SUPFAM" id="SSF50346">
    <property type="entry name" value="PRC-barrel domain"/>
    <property type="match status" value="1"/>
</dbReference>
<evidence type="ECO:0000313" key="4">
    <source>
        <dbReference type="EMBL" id="AKJ30610.1"/>
    </source>
</evidence>
<dbReference type="PANTHER" id="PTHR36505">
    <property type="entry name" value="BLR1072 PROTEIN"/>
    <property type="match status" value="1"/>
</dbReference>
<feature type="domain" description="PRC-barrel" evidence="3">
    <location>
        <begin position="62"/>
        <end position="136"/>
    </location>
</feature>
<evidence type="ECO:0000313" key="5">
    <source>
        <dbReference type="Proteomes" id="UP000035352"/>
    </source>
</evidence>
<dbReference type="InterPro" id="IPR027275">
    <property type="entry name" value="PRC-brl_dom"/>
</dbReference>
<feature type="signal peptide" evidence="2">
    <location>
        <begin position="1"/>
        <end position="24"/>
    </location>
</feature>
<keyword evidence="2" id="KW-0732">Signal</keyword>